<evidence type="ECO:0000313" key="9">
    <source>
        <dbReference type="EMBL" id="MDG2992303.1"/>
    </source>
</evidence>
<dbReference type="InterPro" id="IPR049453">
    <property type="entry name" value="Memb_transporter_dom"/>
</dbReference>
<feature type="transmembrane region" description="Helical" evidence="7">
    <location>
        <begin position="437"/>
        <end position="455"/>
    </location>
</feature>
<comment type="caution">
    <text evidence="9">The sequence shown here is derived from an EMBL/GenBank/DDBJ whole genome shotgun (WGS) entry which is preliminary data.</text>
</comment>
<protein>
    <submittedName>
        <fullName evidence="9">Aromatic acid exporter family protein</fullName>
    </submittedName>
</protein>
<proteinExistence type="inferred from homology"/>
<dbReference type="RefSeq" id="WP_277868221.1">
    <property type="nucleotide sequence ID" value="NZ_JAKKUT010000008.1"/>
</dbReference>
<keyword evidence="4 7" id="KW-1133">Transmembrane helix</keyword>
<evidence type="ECO:0000313" key="10">
    <source>
        <dbReference type="Proteomes" id="UP001154265"/>
    </source>
</evidence>
<feature type="transmembrane region" description="Helical" evidence="7">
    <location>
        <begin position="467"/>
        <end position="495"/>
    </location>
</feature>
<evidence type="ECO:0000256" key="6">
    <source>
        <dbReference type="ARBA" id="ARBA00043993"/>
    </source>
</evidence>
<comment type="subcellular location">
    <subcellularLocation>
        <location evidence="1">Cell membrane</location>
        <topology evidence="1">Multi-pass membrane protein</topology>
    </subcellularLocation>
</comment>
<evidence type="ECO:0000256" key="4">
    <source>
        <dbReference type="ARBA" id="ARBA00022989"/>
    </source>
</evidence>
<reference evidence="9" key="2">
    <citation type="submission" date="2022-01" db="EMBL/GenBank/DDBJ databases">
        <authorList>
            <person name="Zivanovic Y."/>
            <person name="Moreira D."/>
            <person name="Lopez-Garcia P."/>
        </authorList>
    </citation>
    <scope>NUCLEOTIDE SEQUENCE</scope>
    <source>
        <strain evidence="9">G9</strain>
    </source>
</reference>
<keyword evidence="5 7" id="KW-0472">Membrane</keyword>
<name>A0ABT6F381_9SYNE</name>
<gene>
    <name evidence="9" type="ORF">L3556_15395</name>
</gene>
<keyword evidence="2" id="KW-1003">Cell membrane</keyword>
<accession>A0ABT6F381</accession>
<feature type="domain" description="Integral membrane bound transporter" evidence="8">
    <location>
        <begin position="45"/>
        <end position="153"/>
    </location>
</feature>
<dbReference type="PANTHER" id="PTHR30509:SF9">
    <property type="entry name" value="MULTIDRUG RESISTANCE PROTEIN MDTO"/>
    <property type="match status" value="1"/>
</dbReference>
<keyword evidence="10" id="KW-1185">Reference proteome</keyword>
<dbReference type="Proteomes" id="UP001154265">
    <property type="component" value="Unassembled WGS sequence"/>
</dbReference>
<dbReference type="Pfam" id="PF13515">
    <property type="entry name" value="FUSC_2"/>
    <property type="match status" value="1"/>
</dbReference>
<comment type="similarity">
    <text evidence="6">Belongs to the YccS/YhfK family.</text>
</comment>
<dbReference type="Pfam" id="PF06081">
    <property type="entry name" value="ArAE_1"/>
    <property type="match status" value="1"/>
</dbReference>
<evidence type="ECO:0000256" key="1">
    <source>
        <dbReference type="ARBA" id="ARBA00004651"/>
    </source>
</evidence>
<dbReference type="PANTHER" id="PTHR30509">
    <property type="entry name" value="P-HYDROXYBENZOIC ACID EFFLUX PUMP SUBUNIT-RELATED"/>
    <property type="match status" value="1"/>
</dbReference>
<organism evidence="9 10">
    <name type="scientific">Candidatus Synechococcus calcipolaris G9</name>
    <dbReference type="NCBI Taxonomy" id="1497997"/>
    <lineage>
        <taxon>Bacteria</taxon>
        <taxon>Bacillati</taxon>
        <taxon>Cyanobacteriota</taxon>
        <taxon>Cyanophyceae</taxon>
        <taxon>Synechococcales</taxon>
        <taxon>Synechococcaceae</taxon>
        <taxon>Synechococcus</taxon>
    </lineage>
</organism>
<evidence type="ECO:0000256" key="7">
    <source>
        <dbReference type="SAM" id="Phobius"/>
    </source>
</evidence>
<feature type="transmembrane region" description="Helical" evidence="7">
    <location>
        <begin position="64"/>
        <end position="87"/>
    </location>
</feature>
<dbReference type="EMBL" id="JAKKUT010000008">
    <property type="protein sequence ID" value="MDG2992303.1"/>
    <property type="molecule type" value="Genomic_DNA"/>
</dbReference>
<evidence type="ECO:0000256" key="5">
    <source>
        <dbReference type="ARBA" id="ARBA00023136"/>
    </source>
</evidence>
<sequence length="768" mass="85488">MKLQEYISRQWPLIPWKHAIKVGLAAALLATVFWQSNLQSVEYPVMGLVATMLSTNVGETLKAGWGRLGGSILGGIFAALSISLLGLNPISGMVAFLAVMIICQSLKLSALQNQAIVVAVLIASSSEIGKDPWNYALNRVFDNGIGILIGILITLLIWPDRPQLTLRHQVTTVLAELGHTLERLLHRLYVSPPPTMDSRAGSIDSTGTGILEGPKTLEDIEDRQFQAISNQLRQADTLLDKSIYGIAGWQLAQENWSTRLTLVRRLRRHLRSLARLVPLIQNKPILSEFIAPMERLGQGLIPEFNQLTEAIATSEPPVLETTPTQQALEILYQDLNQRRNQRRRQGKNQAYELEDVVHTYATLNSLSRIHRDLTLLAQAFQPEPQLTQLNLAPQPHFKEISLPTPLYYNRLKHILKGMVALGLTLFIIESANLPFGYYATIAVVICLQSTLGNSLRSAWQRTVGTFLGAVIAHTLIYTLGATPLSIGLGVTLLIVSMNFLGMPQGHKPGAFLLILALMVYPSQPEPYIWGRFLETELGIGIALLVGLCLWPDTSARHLDQEIKANFQRLGQLYGQVVQQCQTQGANPDLEALINAVRQSYRQQLQLKTMATLEPVQALGLAQKRRFWNIYENYQFSFLSSLFSFEAIHCELWSADESEQSSPPSIQAMFQGMEPELGALVHLGSQSLDQATEMPPDSAALTQGLQDLEQKLQFLRSQRFFRAYPLEVVLDVFSILGIIQEISENLIQFGQESSQPAANMPFNPKVDKN</sequence>
<evidence type="ECO:0000259" key="8">
    <source>
        <dbReference type="Pfam" id="PF13515"/>
    </source>
</evidence>
<feature type="transmembrane region" description="Helical" evidence="7">
    <location>
        <begin position="140"/>
        <end position="158"/>
    </location>
</feature>
<reference evidence="9" key="1">
    <citation type="journal article" date="2022" name="Genome Biol. Evol.">
        <title>A New Gene Family Diagnostic for Intracellular Biomineralization of Amorphous Ca Carbonates by Cyanobacteria.</title>
        <authorList>
            <person name="Benzerara K."/>
            <person name="Duprat E."/>
            <person name="Bitard-Feildel T."/>
            <person name="Caumes G."/>
            <person name="Cassier-Chauvat C."/>
            <person name="Chauvat F."/>
            <person name="Dezi M."/>
            <person name="Diop S.I."/>
            <person name="Gaschignard G."/>
            <person name="Gorgen S."/>
            <person name="Gugger M."/>
            <person name="Lopez-Garcia P."/>
            <person name="Millet M."/>
            <person name="Skouri-Panet F."/>
            <person name="Moreira D."/>
            <person name="Callebaut I."/>
        </authorList>
    </citation>
    <scope>NUCLEOTIDE SEQUENCE</scope>
    <source>
        <strain evidence="9">G9</strain>
    </source>
</reference>
<dbReference type="InterPro" id="IPR010343">
    <property type="entry name" value="ArAE_1"/>
</dbReference>
<evidence type="ECO:0000256" key="3">
    <source>
        <dbReference type="ARBA" id="ARBA00022692"/>
    </source>
</evidence>
<evidence type="ECO:0000256" key="2">
    <source>
        <dbReference type="ARBA" id="ARBA00022475"/>
    </source>
</evidence>
<keyword evidence="3 7" id="KW-0812">Transmembrane</keyword>